<dbReference type="EMBL" id="VFQX01000070">
    <property type="protein sequence ID" value="KAF0972187.1"/>
    <property type="molecule type" value="Genomic_DNA"/>
</dbReference>
<dbReference type="AlphaFoldDB" id="A0A6A5B157"/>
<sequence>MQQRFDLMLLLFASSGVLLSFILIRMDTNSKHETDPLITRDLSSNSEHSILFFIHMFLKSVGMNHVKFFQWRALMEMKHFYLISLAVHSLTAICWVLLLYFGGKNSGEGKSDLSVNQKQQQKKNQKSTSSSSSFSWVTFVLNAILILGCVSMLFILSLVYLPLIKNGIQMQHHHQQ</sequence>
<dbReference type="VEuPathDB" id="AmoebaDB:NF0056910"/>
<gene>
    <name evidence="2" type="ORF">FDP41_009495</name>
</gene>
<dbReference type="OMA" id="HVKFFQW"/>
<feature type="transmembrane region" description="Helical" evidence="1">
    <location>
        <begin position="136"/>
        <end position="161"/>
    </location>
</feature>
<keyword evidence="3" id="KW-1185">Reference proteome</keyword>
<feature type="transmembrane region" description="Helical" evidence="1">
    <location>
        <begin position="80"/>
        <end position="101"/>
    </location>
</feature>
<evidence type="ECO:0000313" key="3">
    <source>
        <dbReference type="Proteomes" id="UP000444721"/>
    </source>
</evidence>
<protein>
    <submittedName>
        <fullName evidence="2">Uncharacterized protein</fullName>
    </submittedName>
</protein>
<evidence type="ECO:0000313" key="2">
    <source>
        <dbReference type="EMBL" id="KAF0972187.1"/>
    </source>
</evidence>
<feature type="transmembrane region" description="Helical" evidence="1">
    <location>
        <begin position="7"/>
        <end position="26"/>
    </location>
</feature>
<dbReference type="Proteomes" id="UP000444721">
    <property type="component" value="Unassembled WGS sequence"/>
</dbReference>
<name>A0A6A5B157_NAEFO</name>
<feature type="transmembrane region" description="Helical" evidence="1">
    <location>
        <begin position="50"/>
        <end position="68"/>
    </location>
</feature>
<keyword evidence="1" id="KW-0812">Transmembrane</keyword>
<reference evidence="2 3" key="1">
    <citation type="journal article" date="2019" name="Sci. Rep.">
        <title>Nanopore sequencing improves the draft genome of the human pathogenic amoeba Naegleria fowleri.</title>
        <authorList>
            <person name="Liechti N."/>
            <person name="Schurch N."/>
            <person name="Bruggmann R."/>
            <person name="Wittwer M."/>
        </authorList>
    </citation>
    <scope>NUCLEOTIDE SEQUENCE [LARGE SCALE GENOMIC DNA]</scope>
    <source>
        <strain evidence="2 3">ATCC 30894</strain>
    </source>
</reference>
<proteinExistence type="predicted"/>
<organism evidence="2 3">
    <name type="scientific">Naegleria fowleri</name>
    <name type="common">Brain eating amoeba</name>
    <dbReference type="NCBI Taxonomy" id="5763"/>
    <lineage>
        <taxon>Eukaryota</taxon>
        <taxon>Discoba</taxon>
        <taxon>Heterolobosea</taxon>
        <taxon>Tetramitia</taxon>
        <taxon>Eutetramitia</taxon>
        <taxon>Vahlkampfiidae</taxon>
        <taxon>Naegleria</taxon>
    </lineage>
</organism>
<keyword evidence="1" id="KW-0472">Membrane</keyword>
<dbReference type="OrthoDB" id="10352111at2759"/>
<dbReference type="RefSeq" id="XP_044556902.1">
    <property type="nucleotide sequence ID" value="XM_044713459.1"/>
</dbReference>
<dbReference type="GeneID" id="68116711"/>
<evidence type="ECO:0000256" key="1">
    <source>
        <dbReference type="SAM" id="Phobius"/>
    </source>
</evidence>
<accession>A0A6A5B157</accession>
<comment type="caution">
    <text evidence="2">The sequence shown here is derived from an EMBL/GenBank/DDBJ whole genome shotgun (WGS) entry which is preliminary data.</text>
</comment>
<keyword evidence="1" id="KW-1133">Transmembrane helix</keyword>
<dbReference type="VEuPathDB" id="AmoebaDB:FDP41_009495"/>